<protein>
    <submittedName>
        <fullName evidence="1">Uncharacterized protein</fullName>
    </submittedName>
</protein>
<gene>
    <name evidence="1" type="ORF">RF11_09883</name>
</gene>
<dbReference type="EMBL" id="JWZT01004473">
    <property type="protein sequence ID" value="KII64050.1"/>
    <property type="molecule type" value="Genomic_DNA"/>
</dbReference>
<evidence type="ECO:0000313" key="1">
    <source>
        <dbReference type="EMBL" id="KII64050.1"/>
    </source>
</evidence>
<organism evidence="1 2">
    <name type="scientific">Thelohanellus kitauei</name>
    <name type="common">Myxosporean</name>
    <dbReference type="NCBI Taxonomy" id="669202"/>
    <lineage>
        <taxon>Eukaryota</taxon>
        <taxon>Metazoa</taxon>
        <taxon>Cnidaria</taxon>
        <taxon>Myxozoa</taxon>
        <taxon>Myxosporea</taxon>
        <taxon>Bivalvulida</taxon>
        <taxon>Platysporina</taxon>
        <taxon>Myxobolidae</taxon>
        <taxon>Thelohanellus</taxon>
    </lineage>
</organism>
<comment type="caution">
    <text evidence="1">The sequence shown here is derived from an EMBL/GenBank/DDBJ whole genome shotgun (WGS) entry which is preliminary data.</text>
</comment>
<proteinExistence type="predicted"/>
<evidence type="ECO:0000313" key="2">
    <source>
        <dbReference type="Proteomes" id="UP000031668"/>
    </source>
</evidence>
<dbReference type="AlphaFoldDB" id="A0A0C2MI41"/>
<name>A0A0C2MI41_THEKT</name>
<sequence length="100" mass="12078">MRCIRSKKNSEGQIFKHFFWYEFNLKQNTKYEIESVGIYINTYDNSVYIIKFQFYNLIITLLGYSRKYYIKKEIDVRFLGDLKSTTISDDLEKYGGTYCN</sequence>
<accession>A0A0C2MI41</accession>
<keyword evidence="2" id="KW-1185">Reference proteome</keyword>
<reference evidence="1 2" key="1">
    <citation type="journal article" date="2014" name="Genome Biol. Evol.">
        <title>The genome of the myxosporean Thelohanellus kitauei shows adaptations to nutrient acquisition within its fish host.</title>
        <authorList>
            <person name="Yang Y."/>
            <person name="Xiong J."/>
            <person name="Zhou Z."/>
            <person name="Huo F."/>
            <person name="Miao W."/>
            <person name="Ran C."/>
            <person name="Liu Y."/>
            <person name="Zhang J."/>
            <person name="Feng J."/>
            <person name="Wang M."/>
            <person name="Wang M."/>
            <person name="Wang L."/>
            <person name="Yao B."/>
        </authorList>
    </citation>
    <scope>NUCLEOTIDE SEQUENCE [LARGE SCALE GENOMIC DNA]</scope>
    <source>
        <strain evidence="1">Wuqing</strain>
    </source>
</reference>
<dbReference type="Proteomes" id="UP000031668">
    <property type="component" value="Unassembled WGS sequence"/>
</dbReference>